<evidence type="ECO:0000313" key="3">
    <source>
        <dbReference type="EMBL" id="RDV82538.1"/>
    </source>
</evidence>
<dbReference type="EMBL" id="QSLN01000009">
    <property type="protein sequence ID" value="RDV82538.1"/>
    <property type="molecule type" value="Genomic_DNA"/>
</dbReference>
<dbReference type="PANTHER" id="PTHR30535">
    <property type="entry name" value="VITAMIN B12-BINDING PROTEIN"/>
    <property type="match status" value="1"/>
</dbReference>
<evidence type="ECO:0000313" key="4">
    <source>
        <dbReference type="Proteomes" id="UP000256329"/>
    </source>
</evidence>
<comment type="similarity">
    <text evidence="1">Belongs to the bacterial solute-binding protein 8 family.</text>
</comment>
<keyword evidence="4" id="KW-1185">Reference proteome</keyword>
<evidence type="ECO:0000256" key="1">
    <source>
        <dbReference type="ARBA" id="ARBA00008814"/>
    </source>
</evidence>
<dbReference type="InterPro" id="IPR050902">
    <property type="entry name" value="ABC_Transporter_SBP"/>
</dbReference>
<proteinExistence type="inferred from homology"/>
<evidence type="ECO:0000259" key="2">
    <source>
        <dbReference type="PROSITE" id="PS50983"/>
    </source>
</evidence>
<dbReference type="SUPFAM" id="SSF53807">
    <property type="entry name" value="Helical backbone' metal receptor"/>
    <property type="match status" value="1"/>
</dbReference>
<dbReference type="OrthoDB" id="9787830at2"/>
<organism evidence="3 4">
    <name type="scientific">Ammonifex thiophilus</name>
    <dbReference type="NCBI Taxonomy" id="444093"/>
    <lineage>
        <taxon>Bacteria</taxon>
        <taxon>Bacillati</taxon>
        <taxon>Bacillota</taxon>
        <taxon>Clostridia</taxon>
        <taxon>Thermoanaerobacterales</taxon>
        <taxon>Thermoanaerobacteraceae</taxon>
        <taxon>Ammonifex</taxon>
    </lineage>
</organism>
<dbReference type="PROSITE" id="PS50983">
    <property type="entry name" value="FE_B12_PBP"/>
    <property type="match status" value="1"/>
</dbReference>
<dbReference type="AlphaFoldDB" id="A0A3D8P2N3"/>
<dbReference type="Proteomes" id="UP000256329">
    <property type="component" value="Unassembled WGS sequence"/>
</dbReference>
<dbReference type="Pfam" id="PF01497">
    <property type="entry name" value="Peripla_BP_2"/>
    <property type="match status" value="1"/>
</dbReference>
<protein>
    <submittedName>
        <fullName evidence="3">ABC transporter substrate-binding protein</fullName>
    </submittedName>
</protein>
<gene>
    <name evidence="3" type="ORF">DXX99_07240</name>
</gene>
<dbReference type="InterPro" id="IPR002491">
    <property type="entry name" value="ABC_transptr_periplasmic_BD"/>
</dbReference>
<sequence>MRKHGVIIGAILLLLVTVAFLGGCGQKPAPSQPAAVTITDSTGKTVEVPTPLNRVVVLDGDAAEAMRILKVQDVIVGVGDTVQQNPYLGLQDKPVVGKWNNPSMEKIVELKPQAVITYGKWPGPELEQKLEPTGIKVVRLDFYKPETYDSDLRALAKIFGKEKEAEEFIKWKQEKLALLNDRLKGLTDKDKPKVFAVWDNALRKGAWKTYGQGTATAQAIELGGGLNVARELKEYPQVSSEWILQQNPQVILIGVLQESGMGYKAESTAQAAAIQKEALGNPVLSKTEAAKQKRVYLLSTKLLGGDKSYLGAIFIAKWLYPERFQDVKPEQILKEYFEKWLRVPFKGVWAYPES</sequence>
<accession>A0A3D8P2N3</accession>
<comment type="caution">
    <text evidence="3">The sequence shown here is derived from an EMBL/GenBank/DDBJ whole genome shotgun (WGS) entry which is preliminary data.</text>
</comment>
<name>A0A3D8P2N3_9THEO</name>
<dbReference type="RefSeq" id="WP_115792828.1">
    <property type="nucleotide sequence ID" value="NZ_QSLN01000009.1"/>
</dbReference>
<reference evidence="3 4" key="1">
    <citation type="submission" date="2018-08" db="EMBL/GenBank/DDBJ databases">
        <title>Form III RuBisCO-mediated autotrophy in Thermodesulfobium bacteria.</title>
        <authorList>
            <person name="Toshchakov S.V."/>
            <person name="Kublanov I.V."/>
            <person name="Frolov E."/>
            <person name="Bonch-Osmolovskaya E.A."/>
            <person name="Tourova T.P."/>
            <person name="Chernych N.A."/>
            <person name="Lebedinsky A.V."/>
        </authorList>
    </citation>
    <scope>NUCLEOTIDE SEQUENCE [LARGE SCALE GENOMIC DNA]</scope>
    <source>
        <strain evidence="3 4">SR</strain>
    </source>
</reference>
<dbReference type="Gene3D" id="3.40.50.1980">
    <property type="entry name" value="Nitrogenase molybdenum iron protein domain"/>
    <property type="match status" value="2"/>
</dbReference>
<dbReference type="PANTHER" id="PTHR30535:SF34">
    <property type="entry name" value="MOLYBDATE-BINDING PROTEIN MOLA"/>
    <property type="match status" value="1"/>
</dbReference>
<feature type="domain" description="Fe/B12 periplasmic-binding" evidence="2">
    <location>
        <begin position="54"/>
        <end position="327"/>
    </location>
</feature>
<dbReference type="PROSITE" id="PS51257">
    <property type="entry name" value="PROKAR_LIPOPROTEIN"/>
    <property type="match status" value="1"/>
</dbReference>